<organism evidence="1 2">
    <name type="scientific">Paracoccus cavernae</name>
    <dbReference type="NCBI Taxonomy" id="1571207"/>
    <lineage>
        <taxon>Bacteria</taxon>
        <taxon>Pseudomonadati</taxon>
        <taxon>Pseudomonadota</taxon>
        <taxon>Alphaproteobacteria</taxon>
        <taxon>Rhodobacterales</taxon>
        <taxon>Paracoccaceae</taxon>
        <taxon>Paracoccus</taxon>
    </lineage>
</organism>
<evidence type="ECO:0000313" key="2">
    <source>
        <dbReference type="Proteomes" id="UP001243846"/>
    </source>
</evidence>
<sequence length="70" mass="7494">MSGAILNVPQAQAALRGGQGGGNATFAPQIHIAGDASEKTIQIMEAMLARENDKFVSRWRLAQKEVGQRT</sequence>
<name>A0ABT8D9I8_9RHOB</name>
<proteinExistence type="predicted"/>
<comment type="caution">
    <text evidence="1">The sequence shown here is derived from an EMBL/GenBank/DDBJ whole genome shotgun (WGS) entry which is preliminary data.</text>
</comment>
<protein>
    <submittedName>
        <fullName evidence="1">Uncharacterized protein</fullName>
    </submittedName>
</protein>
<dbReference type="EMBL" id="JAUFRC010000001">
    <property type="protein sequence ID" value="MDN3713449.1"/>
    <property type="molecule type" value="Genomic_DNA"/>
</dbReference>
<gene>
    <name evidence="1" type="ORF">QWZ10_19985</name>
</gene>
<accession>A0ABT8D9I8</accession>
<keyword evidence="2" id="KW-1185">Reference proteome</keyword>
<reference evidence="2" key="1">
    <citation type="journal article" date="2019" name="Int. J. Syst. Evol. Microbiol.">
        <title>The Global Catalogue of Microorganisms (GCM) 10K type strain sequencing project: providing services to taxonomists for standard genome sequencing and annotation.</title>
        <authorList>
            <consortium name="The Broad Institute Genomics Platform"/>
            <consortium name="The Broad Institute Genome Sequencing Center for Infectious Disease"/>
            <person name="Wu L."/>
            <person name="Ma J."/>
        </authorList>
    </citation>
    <scope>NUCLEOTIDE SEQUENCE [LARGE SCALE GENOMIC DNA]</scope>
    <source>
        <strain evidence="2">CECT 8482</strain>
    </source>
</reference>
<evidence type="ECO:0000313" key="1">
    <source>
        <dbReference type="EMBL" id="MDN3713449.1"/>
    </source>
</evidence>
<dbReference type="Proteomes" id="UP001243846">
    <property type="component" value="Unassembled WGS sequence"/>
</dbReference>